<proteinExistence type="predicted"/>
<feature type="transmembrane region" description="Helical" evidence="1">
    <location>
        <begin position="16"/>
        <end position="33"/>
    </location>
</feature>
<keyword evidence="1" id="KW-1133">Transmembrane helix</keyword>
<keyword evidence="3" id="KW-1185">Reference proteome</keyword>
<reference evidence="2" key="1">
    <citation type="journal article" date="2020" name="Stud. Mycol.">
        <title>101 Dothideomycetes genomes: a test case for predicting lifestyles and emergence of pathogens.</title>
        <authorList>
            <person name="Haridas S."/>
            <person name="Albert R."/>
            <person name="Binder M."/>
            <person name="Bloem J."/>
            <person name="Labutti K."/>
            <person name="Salamov A."/>
            <person name="Andreopoulos B."/>
            <person name="Baker S."/>
            <person name="Barry K."/>
            <person name="Bills G."/>
            <person name="Bluhm B."/>
            <person name="Cannon C."/>
            <person name="Castanera R."/>
            <person name="Culley D."/>
            <person name="Daum C."/>
            <person name="Ezra D."/>
            <person name="Gonzalez J."/>
            <person name="Henrissat B."/>
            <person name="Kuo A."/>
            <person name="Liang C."/>
            <person name="Lipzen A."/>
            <person name="Lutzoni F."/>
            <person name="Magnuson J."/>
            <person name="Mondo S."/>
            <person name="Nolan M."/>
            <person name="Ohm R."/>
            <person name="Pangilinan J."/>
            <person name="Park H.-J."/>
            <person name="Ramirez L."/>
            <person name="Alfaro M."/>
            <person name="Sun H."/>
            <person name="Tritt A."/>
            <person name="Yoshinaga Y."/>
            <person name="Zwiers L.-H."/>
            <person name="Turgeon B."/>
            <person name="Goodwin S."/>
            <person name="Spatafora J."/>
            <person name="Crous P."/>
            <person name="Grigoriev I."/>
        </authorList>
    </citation>
    <scope>NUCLEOTIDE SEQUENCE</scope>
    <source>
        <strain evidence="2">CBS 122367</strain>
    </source>
</reference>
<protein>
    <submittedName>
        <fullName evidence="2">Uncharacterized protein</fullName>
    </submittedName>
</protein>
<evidence type="ECO:0000256" key="1">
    <source>
        <dbReference type="SAM" id="Phobius"/>
    </source>
</evidence>
<dbReference type="EMBL" id="MU005635">
    <property type="protein sequence ID" value="KAF2676393.1"/>
    <property type="molecule type" value="Genomic_DNA"/>
</dbReference>
<gene>
    <name evidence="2" type="ORF">K458DRAFT_447514</name>
</gene>
<evidence type="ECO:0000313" key="3">
    <source>
        <dbReference type="Proteomes" id="UP000799291"/>
    </source>
</evidence>
<accession>A0A6G1IEJ5</accession>
<organism evidence="2 3">
    <name type="scientific">Lentithecium fluviatile CBS 122367</name>
    <dbReference type="NCBI Taxonomy" id="1168545"/>
    <lineage>
        <taxon>Eukaryota</taxon>
        <taxon>Fungi</taxon>
        <taxon>Dikarya</taxon>
        <taxon>Ascomycota</taxon>
        <taxon>Pezizomycotina</taxon>
        <taxon>Dothideomycetes</taxon>
        <taxon>Pleosporomycetidae</taxon>
        <taxon>Pleosporales</taxon>
        <taxon>Massarineae</taxon>
        <taxon>Lentitheciaceae</taxon>
        <taxon>Lentithecium</taxon>
    </lineage>
</organism>
<sequence length="67" mass="7542">MAVWQWYKNIAPKTRVLIGVGIMAYAGAGMYFSDKVEEKLGLVPTEKDKEELSKAIPKITAVERKSR</sequence>
<name>A0A6G1IEJ5_9PLEO</name>
<keyword evidence="1" id="KW-0812">Transmembrane</keyword>
<dbReference type="Proteomes" id="UP000799291">
    <property type="component" value="Unassembled WGS sequence"/>
</dbReference>
<evidence type="ECO:0000313" key="2">
    <source>
        <dbReference type="EMBL" id="KAF2676393.1"/>
    </source>
</evidence>
<keyword evidence="1" id="KW-0472">Membrane</keyword>
<dbReference type="AlphaFoldDB" id="A0A6G1IEJ5"/>